<feature type="signal peptide" evidence="1">
    <location>
        <begin position="1"/>
        <end position="32"/>
    </location>
</feature>
<dbReference type="Proteomes" id="UP001176429">
    <property type="component" value="Unassembled WGS sequence"/>
</dbReference>
<evidence type="ECO:0000313" key="4">
    <source>
        <dbReference type="Proteomes" id="UP001176429"/>
    </source>
</evidence>
<keyword evidence="4" id="KW-1185">Reference proteome</keyword>
<dbReference type="InterPro" id="IPR052918">
    <property type="entry name" value="Motility_Chemotaxis_Reg"/>
</dbReference>
<organism evidence="3 4">
    <name type="scientific">Hymenobacter aranciens</name>
    <dbReference type="NCBI Taxonomy" id="3063996"/>
    <lineage>
        <taxon>Bacteria</taxon>
        <taxon>Pseudomonadati</taxon>
        <taxon>Bacteroidota</taxon>
        <taxon>Cytophagia</taxon>
        <taxon>Cytophagales</taxon>
        <taxon>Hymenobacteraceae</taxon>
        <taxon>Hymenobacter</taxon>
    </lineage>
</organism>
<dbReference type="PANTHER" id="PTHR35580">
    <property type="entry name" value="CELL SURFACE GLYCOPROTEIN (S-LAYER PROTEIN)-LIKE PROTEIN"/>
    <property type="match status" value="1"/>
</dbReference>
<name>A0ABT9B7X0_9BACT</name>
<dbReference type="EMBL" id="JAUQSY010000001">
    <property type="protein sequence ID" value="MDO7873102.1"/>
    <property type="molecule type" value="Genomic_DNA"/>
</dbReference>
<feature type="domain" description="Secretion system C-terminal sorting" evidence="2">
    <location>
        <begin position="518"/>
        <end position="593"/>
    </location>
</feature>
<proteinExistence type="predicted"/>
<gene>
    <name evidence="3" type="ORF">Q5H93_00035</name>
</gene>
<evidence type="ECO:0000313" key="3">
    <source>
        <dbReference type="EMBL" id="MDO7873102.1"/>
    </source>
</evidence>
<protein>
    <submittedName>
        <fullName evidence="3">T9SS type A sorting domain-containing protein</fullName>
    </submittedName>
</protein>
<dbReference type="Pfam" id="PF18962">
    <property type="entry name" value="Por_Secre_tail"/>
    <property type="match status" value="1"/>
</dbReference>
<dbReference type="InterPro" id="IPR026444">
    <property type="entry name" value="Secre_tail"/>
</dbReference>
<dbReference type="RefSeq" id="WP_305004417.1">
    <property type="nucleotide sequence ID" value="NZ_JAUQSY010000001.1"/>
</dbReference>
<feature type="chain" id="PRO_5046470347" evidence="1">
    <location>
        <begin position="33"/>
        <end position="594"/>
    </location>
</feature>
<sequence length="594" mass="61254">MSKQRSTPSRQSNWLGFFLLLLLPLLAGRAMAQQQAPPPWQAAFAIGSSPNSYVTAVATDSVGNMYLAGYFSGTARFGSLTLNTSGNSDGFIVKWSPSTNTFVWAQRWGGANQDEVSAIAVRGPNVYLTGTANGFGVQVGTLPVVNCSQSDIIVIKLVDAGTSSSFAWAYRAGSGSGDYGYSIIATADAVYVAGFSSNGHVYFNPLNIFFNNSFYGTAIIKLVDEGSSARVVWLQQVSGNRSASIYSMAAAPGGILYVAGSTTSTSLVFGTQTLTKPGGPDDSYGFVAKLVDQGTSSQWVWGQGAGGSNGNTYLRSVCTAGNAVYTAGAFTNSTIGVGGLTLTNTPGAVPSQQQDIFLTKLTDTGGSAAVTWVLPIGGSGQDSSGELLVDGSTLYLSGDFNNTVSFGSQTYTSAGRSDVFISRLTDTGSGAAFVWTQQGGGSGGDGVYTMARHDSTLYVGGLFAGFQGNSARFGPFVLTSPIASTATRTFGFAGILGTNGRSLPTAVRSTTASAALELYPNPAQQTATLTLPAALAAHGAEVVLLNGLGQEVRRGAVAPQARQTTLSLAQLSAGIYTVQVQAGAQVLTKRLTVL</sequence>
<evidence type="ECO:0000259" key="2">
    <source>
        <dbReference type="Pfam" id="PF18962"/>
    </source>
</evidence>
<keyword evidence="1" id="KW-0732">Signal</keyword>
<reference evidence="3" key="1">
    <citation type="submission" date="2023-07" db="EMBL/GenBank/DDBJ databases">
        <authorList>
            <person name="Kim M.K."/>
        </authorList>
    </citation>
    <scope>NUCLEOTIDE SEQUENCE</scope>
    <source>
        <strain evidence="3">ASUV-10-1</strain>
    </source>
</reference>
<comment type="caution">
    <text evidence="3">The sequence shown here is derived from an EMBL/GenBank/DDBJ whole genome shotgun (WGS) entry which is preliminary data.</text>
</comment>
<dbReference type="NCBIfam" id="TIGR04183">
    <property type="entry name" value="Por_Secre_tail"/>
    <property type="match status" value="1"/>
</dbReference>
<evidence type="ECO:0000256" key="1">
    <source>
        <dbReference type="SAM" id="SignalP"/>
    </source>
</evidence>
<accession>A0ABT9B7X0</accession>
<dbReference type="PANTHER" id="PTHR35580:SF1">
    <property type="entry name" value="PHYTASE-LIKE DOMAIN-CONTAINING PROTEIN"/>
    <property type="match status" value="1"/>
</dbReference>